<dbReference type="Pfam" id="PF02743">
    <property type="entry name" value="dCache_1"/>
    <property type="match status" value="1"/>
</dbReference>
<keyword evidence="4" id="KW-0808">Transferase</keyword>
<dbReference type="CDD" id="cd06225">
    <property type="entry name" value="HAMP"/>
    <property type="match status" value="1"/>
</dbReference>
<evidence type="ECO:0000256" key="6">
    <source>
        <dbReference type="ARBA" id="ARBA00022777"/>
    </source>
</evidence>
<dbReference type="SUPFAM" id="SSF55874">
    <property type="entry name" value="ATPase domain of HSP90 chaperone/DNA topoisomerase II/histidine kinase"/>
    <property type="match status" value="1"/>
</dbReference>
<evidence type="ECO:0000256" key="4">
    <source>
        <dbReference type="ARBA" id="ARBA00022679"/>
    </source>
</evidence>
<keyword evidence="8 10" id="KW-0472">Membrane</keyword>
<dbReference type="InterPro" id="IPR033479">
    <property type="entry name" value="dCache_1"/>
</dbReference>
<evidence type="ECO:0000256" key="5">
    <source>
        <dbReference type="ARBA" id="ARBA00022692"/>
    </source>
</evidence>
<dbReference type="CDD" id="cd18773">
    <property type="entry name" value="PDC1_HK_sensor"/>
    <property type="match status" value="1"/>
</dbReference>
<dbReference type="InterPro" id="IPR003660">
    <property type="entry name" value="HAMP_dom"/>
</dbReference>
<evidence type="ECO:0000256" key="8">
    <source>
        <dbReference type="ARBA" id="ARBA00023136"/>
    </source>
</evidence>
<dbReference type="SUPFAM" id="SSF158472">
    <property type="entry name" value="HAMP domain-like"/>
    <property type="match status" value="1"/>
</dbReference>
<dbReference type="AlphaFoldDB" id="A0A2R5F3C8"/>
<keyword evidence="2" id="KW-1003">Cell membrane</keyword>
<evidence type="ECO:0000256" key="1">
    <source>
        <dbReference type="ARBA" id="ARBA00004651"/>
    </source>
</evidence>
<keyword evidence="13" id="KW-1185">Reference proteome</keyword>
<dbReference type="GO" id="GO:0005886">
    <property type="term" value="C:plasma membrane"/>
    <property type="evidence" value="ECO:0007669"/>
    <property type="project" value="UniProtKB-SubCell"/>
</dbReference>
<feature type="coiled-coil region" evidence="9">
    <location>
        <begin position="375"/>
        <end position="402"/>
    </location>
</feature>
<dbReference type="InterPro" id="IPR010559">
    <property type="entry name" value="Sig_transdc_His_kin_internal"/>
</dbReference>
<keyword evidence="6 12" id="KW-0418">Kinase</keyword>
<reference evidence="12 13" key="1">
    <citation type="submission" date="2017-08" db="EMBL/GenBank/DDBJ databases">
        <title>Substantial Increase in Enzyme Production by Combined Drug-Resistance Mutations in Paenibacillus agaridevorans.</title>
        <authorList>
            <person name="Tanaka Y."/>
            <person name="Funane K."/>
            <person name="Hosaka T."/>
            <person name="Shiwa Y."/>
            <person name="Fujita N."/>
            <person name="Miyazaki T."/>
            <person name="Yoshikawa H."/>
            <person name="Murakami K."/>
            <person name="Kasahara K."/>
            <person name="Inaoka T."/>
            <person name="Hiraga Y."/>
            <person name="Ochi K."/>
        </authorList>
    </citation>
    <scope>NUCLEOTIDE SEQUENCE [LARGE SCALE GENOMIC DNA]</scope>
    <source>
        <strain evidence="12 13">T-3040</strain>
    </source>
</reference>
<accession>A0A2R5F3C8</accession>
<evidence type="ECO:0000259" key="11">
    <source>
        <dbReference type="PROSITE" id="PS50885"/>
    </source>
</evidence>
<evidence type="ECO:0000313" key="13">
    <source>
        <dbReference type="Proteomes" id="UP000245202"/>
    </source>
</evidence>
<dbReference type="Pfam" id="PF00672">
    <property type="entry name" value="HAMP"/>
    <property type="match status" value="1"/>
</dbReference>
<dbReference type="Gene3D" id="3.30.565.10">
    <property type="entry name" value="Histidine kinase-like ATPase, C-terminal domain"/>
    <property type="match status" value="1"/>
</dbReference>
<dbReference type="Gene3D" id="6.10.340.10">
    <property type="match status" value="1"/>
</dbReference>
<gene>
    <name evidence="12" type="ORF">PAT3040_05157</name>
</gene>
<comment type="caution">
    <text evidence="12">The sequence shown here is derived from an EMBL/GenBank/DDBJ whole genome shotgun (WGS) entry which is preliminary data.</text>
</comment>
<dbReference type="InterPro" id="IPR036890">
    <property type="entry name" value="HATPase_C_sf"/>
</dbReference>
<evidence type="ECO:0000256" key="9">
    <source>
        <dbReference type="SAM" id="Coils"/>
    </source>
</evidence>
<dbReference type="RefSeq" id="WP_108994926.1">
    <property type="nucleotide sequence ID" value="NZ_BDQX01000319.1"/>
</dbReference>
<keyword evidence="9" id="KW-0175">Coiled coil</keyword>
<dbReference type="Proteomes" id="UP000245202">
    <property type="component" value="Unassembled WGS sequence"/>
</dbReference>
<keyword evidence="3" id="KW-0597">Phosphoprotein</keyword>
<feature type="transmembrane region" description="Helical" evidence="10">
    <location>
        <begin position="302"/>
        <end position="326"/>
    </location>
</feature>
<dbReference type="GO" id="GO:0000155">
    <property type="term" value="F:phosphorelay sensor kinase activity"/>
    <property type="evidence" value="ECO:0007669"/>
    <property type="project" value="InterPro"/>
</dbReference>
<feature type="domain" description="HAMP" evidence="11">
    <location>
        <begin position="323"/>
        <end position="375"/>
    </location>
</feature>
<evidence type="ECO:0000256" key="3">
    <source>
        <dbReference type="ARBA" id="ARBA00022553"/>
    </source>
</evidence>
<organism evidence="12 13">
    <name type="scientific">Paenibacillus agaridevorans</name>
    <dbReference type="NCBI Taxonomy" id="171404"/>
    <lineage>
        <taxon>Bacteria</taxon>
        <taxon>Bacillati</taxon>
        <taxon>Bacillota</taxon>
        <taxon>Bacilli</taxon>
        <taxon>Bacillales</taxon>
        <taxon>Paenibacillaceae</taxon>
        <taxon>Paenibacillus</taxon>
    </lineage>
</organism>
<dbReference type="Gene3D" id="3.30.450.20">
    <property type="entry name" value="PAS domain"/>
    <property type="match status" value="2"/>
</dbReference>
<dbReference type="SMART" id="SM00304">
    <property type="entry name" value="HAMP"/>
    <property type="match status" value="1"/>
</dbReference>
<evidence type="ECO:0000256" key="2">
    <source>
        <dbReference type="ARBA" id="ARBA00022475"/>
    </source>
</evidence>
<dbReference type="CDD" id="cd12912">
    <property type="entry name" value="PDC2_MCP_like"/>
    <property type="match status" value="1"/>
</dbReference>
<evidence type="ECO:0000313" key="12">
    <source>
        <dbReference type="EMBL" id="GBG10424.1"/>
    </source>
</evidence>
<evidence type="ECO:0000256" key="7">
    <source>
        <dbReference type="ARBA" id="ARBA00022989"/>
    </source>
</evidence>
<keyword evidence="7 10" id="KW-1133">Transmembrane helix</keyword>
<dbReference type="Pfam" id="PF02518">
    <property type="entry name" value="HATPase_c"/>
    <property type="match status" value="1"/>
</dbReference>
<dbReference type="Pfam" id="PF06580">
    <property type="entry name" value="His_kinase"/>
    <property type="match status" value="1"/>
</dbReference>
<evidence type="ECO:0000256" key="10">
    <source>
        <dbReference type="SAM" id="Phobius"/>
    </source>
</evidence>
<dbReference type="EMBL" id="BDQX01000319">
    <property type="protein sequence ID" value="GBG10424.1"/>
    <property type="molecule type" value="Genomic_DNA"/>
</dbReference>
<feature type="transmembrane region" description="Helical" evidence="10">
    <location>
        <begin position="20"/>
        <end position="40"/>
    </location>
</feature>
<sequence length="608" mass="69296">MKLLIKKTAIFRNMNMRNKLLIIFIMIGLVPVLFFAAFFFQQSKSAFEEELGKYTLEISKQVGGRLDAFVQEMERVSNIIRFNSDVQTILYEWTEERTASSIYAERNVRSLFENIGNFREDFKGIFMVTDHGLLVYNGTGDVAKLHYNFHDDPWYQSVKEQTHFRLNKAHPQTYVKGEEVVTFSARITDNREFKTKGTLLIDFSPQTIKSMSENIQLGSSGHVWMMTADGEPILPSQTLPDWLKDEELFKKVQQESSGFIPFDYAGVQMLAGFYTSSETGWKIIGSVPFEELASGLYGIRTFIVILAIAALVVILLLATALSRMITKPLKVMEHRMAEVGKGNFETGLPVMTRDEIGRLSISFNRMITELHRMNNEVFQSQLREYQQQIQLQNSEMRALQAQINPHFLYNTLNTIACIAEVYDREEISEVSHSLSRMLQYSITGGSTATVEEELTHLLSYMSIVNVRFPMKFTLELQADPEIRRMSFMKLIFQPLVENAVNHGFPGLDQGHIRVEAKLDGDAAIFTFADDGIGIAKERLNQIRAELRQKEGEGGAASDHIGLRNVYYRLNMLYGDRFSMTIWSKPREGTRIVIRIEGGAADVTDIDCG</sequence>
<name>A0A2R5F3C8_9BACL</name>
<comment type="subcellular location">
    <subcellularLocation>
        <location evidence="1">Cell membrane</location>
        <topology evidence="1">Multi-pass membrane protein</topology>
    </subcellularLocation>
</comment>
<dbReference type="PROSITE" id="PS50885">
    <property type="entry name" value="HAMP"/>
    <property type="match status" value="1"/>
</dbReference>
<dbReference type="PANTHER" id="PTHR34220:SF7">
    <property type="entry name" value="SENSOR HISTIDINE KINASE YPDA"/>
    <property type="match status" value="1"/>
</dbReference>
<dbReference type="PANTHER" id="PTHR34220">
    <property type="entry name" value="SENSOR HISTIDINE KINASE YPDA"/>
    <property type="match status" value="1"/>
</dbReference>
<dbReference type="InterPro" id="IPR050640">
    <property type="entry name" value="Bact_2-comp_sensor_kinase"/>
</dbReference>
<dbReference type="InterPro" id="IPR003594">
    <property type="entry name" value="HATPase_dom"/>
</dbReference>
<protein>
    <submittedName>
        <fullName evidence="12">Two-component sensor histidine kinase</fullName>
    </submittedName>
</protein>
<keyword evidence="5 10" id="KW-0812">Transmembrane</keyword>
<proteinExistence type="predicted"/>
<dbReference type="SMART" id="SM00387">
    <property type="entry name" value="HATPase_c"/>
    <property type="match status" value="1"/>
</dbReference>